<organism evidence="2 3">
    <name type="scientific">Candidatus Kaiserbacteria bacterium RIFCSPHIGHO2_02_FULL_59_21</name>
    <dbReference type="NCBI Taxonomy" id="1798500"/>
    <lineage>
        <taxon>Bacteria</taxon>
        <taxon>Candidatus Kaiseribacteriota</taxon>
    </lineage>
</organism>
<name>A0A1F6E271_9BACT</name>
<dbReference type="SUPFAM" id="SSF53335">
    <property type="entry name" value="S-adenosyl-L-methionine-dependent methyltransferases"/>
    <property type="match status" value="1"/>
</dbReference>
<protein>
    <recommendedName>
        <fullName evidence="1">Methyltransferase FkbM domain-containing protein</fullName>
    </recommendedName>
</protein>
<dbReference type="AlphaFoldDB" id="A0A1F6E271"/>
<dbReference type="Proteomes" id="UP000178572">
    <property type="component" value="Unassembled WGS sequence"/>
</dbReference>
<dbReference type="STRING" id="1798500.A3C21_02510"/>
<dbReference type="PANTHER" id="PTHR34203">
    <property type="entry name" value="METHYLTRANSFERASE, FKBM FAMILY PROTEIN"/>
    <property type="match status" value="1"/>
</dbReference>
<evidence type="ECO:0000313" key="3">
    <source>
        <dbReference type="Proteomes" id="UP000178572"/>
    </source>
</evidence>
<feature type="domain" description="Methyltransferase FkbM" evidence="1">
    <location>
        <begin position="61"/>
        <end position="221"/>
    </location>
</feature>
<evidence type="ECO:0000259" key="1">
    <source>
        <dbReference type="Pfam" id="PF05050"/>
    </source>
</evidence>
<dbReference type="InterPro" id="IPR006342">
    <property type="entry name" value="FkbM_mtfrase"/>
</dbReference>
<sequence>MRGLAKTLMTNAVNGWAYAAAFSFPSKYTWRWKIEMLAGRYEPETTRLFRRIVQPGMTVADVGAHIGYFSRLLARRVGPEGKVFAFEPDDENRALLSENVRGFPNVEVRSEAVTAEKGRVSFYHHAHSTGCHSTIAPAEAAASREVPAISLDSFMAERGIEWDFVKMDIEGGEANALRGMKRALENERIRLVLEYNPRALARAGADPERFLSEIAARGFRIHALARGACTLLHEPFGISAEKLLGPGGSLNLYLSRV</sequence>
<reference evidence="2 3" key="1">
    <citation type="journal article" date="2016" name="Nat. Commun.">
        <title>Thousands of microbial genomes shed light on interconnected biogeochemical processes in an aquifer system.</title>
        <authorList>
            <person name="Anantharaman K."/>
            <person name="Brown C.T."/>
            <person name="Hug L.A."/>
            <person name="Sharon I."/>
            <person name="Castelle C.J."/>
            <person name="Probst A.J."/>
            <person name="Thomas B.C."/>
            <person name="Singh A."/>
            <person name="Wilkins M.J."/>
            <person name="Karaoz U."/>
            <person name="Brodie E.L."/>
            <person name="Williams K.H."/>
            <person name="Hubbard S.S."/>
            <person name="Banfield J.F."/>
        </authorList>
    </citation>
    <scope>NUCLEOTIDE SEQUENCE [LARGE SCALE GENOMIC DNA]</scope>
</reference>
<dbReference type="PANTHER" id="PTHR34203:SF15">
    <property type="entry name" value="SLL1173 PROTEIN"/>
    <property type="match status" value="1"/>
</dbReference>
<dbReference type="Gene3D" id="3.40.50.150">
    <property type="entry name" value="Vaccinia Virus protein VP39"/>
    <property type="match status" value="1"/>
</dbReference>
<gene>
    <name evidence="2" type="ORF">A3C21_02510</name>
</gene>
<dbReference type="Pfam" id="PF05050">
    <property type="entry name" value="Methyltransf_21"/>
    <property type="match status" value="1"/>
</dbReference>
<accession>A0A1F6E271</accession>
<evidence type="ECO:0000313" key="2">
    <source>
        <dbReference type="EMBL" id="OGG67657.1"/>
    </source>
</evidence>
<dbReference type="EMBL" id="MFLN01000001">
    <property type="protein sequence ID" value="OGG67657.1"/>
    <property type="molecule type" value="Genomic_DNA"/>
</dbReference>
<comment type="caution">
    <text evidence="2">The sequence shown here is derived from an EMBL/GenBank/DDBJ whole genome shotgun (WGS) entry which is preliminary data.</text>
</comment>
<proteinExistence type="predicted"/>
<dbReference type="InterPro" id="IPR052514">
    <property type="entry name" value="SAM-dependent_MTase"/>
</dbReference>
<dbReference type="InterPro" id="IPR029063">
    <property type="entry name" value="SAM-dependent_MTases_sf"/>
</dbReference>
<dbReference type="NCBIfam" id="TIGR01444">
    <property type="entry name" value="fkbM_fam"/>
    <property type="match status" value="1"/>
</dbReference>